<dbReference type="InterPro" id="IPR034082">
    <property type="entry name" value="R3H_G-patch"/>
</dbReference>
<feature type="compositionally biased region" description="Low complexity" evidence="9">
    <location>
        <begin position="344"/>
        <end position="360"/>
    </location>
</feature>
<feature type="compositionally biased region" description="Low complexity" evidence="9">
    <location>
        <begin position="196"/>
        <end position="205"/>
    </location>
</feature>
<dbReference type="Gene3D" id="3.30.1370.50">
    <property type="entry name" value="R3H-like domain"/>
    <property type="match status" value="1"/>
</dbReference>
<keyword evidence="5" id="KW-0963">Cytoplasm</keyword>
<keyword evidence="6" id="KW-0507">mRNA processing</keyword>
<feature type="region of interest" description="Disordered" evidence="9">
    <location>
        <begin position="411"/>
        <end position="437"/>
    </location>
</feature>
<name>A0AAN6MQU7_9PEZI</name>
<comment type="subcellular location">
    <subcellularLocation>
        <location evidence="2">Cytoplasm</location>
    </subcellularLocation>
    <subcellularLocation>
        <location evidence="1">Nucleus</location>
    </subcellularLocation>
</comment>
<reference evidence="12" key="1">
    <citation type="journal article" date="2023" name="Mol. Phylogenet. Evol.">
        <title>Genome-scale phylogeny and comparative genomics of the fungal order Sordariales.</title>
        <authorList>
            <person name="Hensen N."/>
            <person name="Bonometti L."/>
            <person name="Westerberg I."/>
            <person name="Brannstrom I.O."/>
            <person name="Guillou S."/>
            <person name="Cros-Aarteil S."/>
            <person name="Calhoun S."/>
            <person name="Haridas S."/>
            <person name="Kuo A."/>
            <person name="Mondo S."/>
            <person name="Pangilinan J."/>
            <person name="Riley R."/>
            <person name="LaButti K."/>
            <person name="Andreopoulos B."/>
            <person name="Lipzen A."/>
            <person name="Chen C."/>
            <person name="Yan M."/>
            <person name="Daum C."/>
            <person name="Ng V."/>
            <person name="Clum A."/>
            <person name="Steindorff A."/>
            <person name="Ohm R.A."/>
            <person name="Martin F."/>
            <person name="Silar P."/>
            <person name="Natvig D.O."/>
            <person name="Lalanne C."/>
            <person name="Gautier V."/>
            <person name="Ament-Velasquez S.L."/>
            <person name="Kruys A."/>
            <person name="Hutchinson M.I."/>
            <person name="Powell A.J."/>
            <person name="Barry K."/>
            <person name="Miller A.N."/>
            <person name="Grigoriev I.V."/>
            <person name="Debuchy R."/>
            <person name="Gladieux P."/>
            <person name="Hiltunen Thoren M."/>
            <person name="Johannesson H."/>
        </authorList>
    </citation>
    <scope>NUCLEOTIDE SEQUENCE</scope>
    <source>
        <strain evidence="12">CBS 103.79</strain>
    </source>
</reference>
<feature type="compositionally biased region" description="Acidic residues" evidence="9">
    <location>
        <begin position="372"/>
        <end position="384"/>
    </location>
</feature>
<dbReference type="SUPFAM" id="SSF82708">
    <property type="entry name" value="R3H domain"/>
    <property type="match status" value="1"/>
</dbReference>
<evidence type="ECO:0000256" key="1">
    <source>
        <dbReference type="ARBA" id="ARBA00004123"/>
    </source>
</evidence>
<feature type="compositionally biased region" description="Polar residues" evidence="9">
    <location>
        <begin position="153"/>
        <end position="164"/>
    </location>
</feature>
<dbReference type="SMART" id="SM00393">
    <property type="entry name" value="R3H"/>
    <property type="match status" value="1"/>
</dbReference>
<reference evidence="12" key="2">
    <citation type="submission" date="2023-05" db="EMBL/GenBank/DDBJ databases">
        <authorList>
            <consortium name="Lawrence Berkeley National Laboratory"/>
            <person name="Steindorff A."/>
            <person name="Hensen N."/>
            <person name="Bonometti L."/>
            <person name="Westerberg I."/>
            <person name="Brannstrom I.O."/>
            <person name="Guillou S."/>
            <person name="Cros-Aarteil S."/>
            <person name="Calhoun S."/>
            <person name="Haridas S."/>
            <person name="Kuo A."/>
            <person name="Mondo S."/>
            <person name="Pangilinan J."/>
            <person name="Riley R."/>
            <person name="Labutti K."/>
            <person name="Andreopoulos B."/>
            <person name="Lipzen A."/>
            <person name="Chen C."/>
            <person name="Yanf M."/>
            <person name="Daum C."/>
            <person name="Ng V."/>
            <person name="Clum A."/>
            <person name="Ohm R."/>
            <person name="Martin F."/>
            <person name="Silar P."/>
            <person name="Natvig D."/>
            <person name="Lalanne C."/>
            <person name="Gautier V."/>
            <person name="Ament-Velasquez S.L."/>
            <person name="Kruys A."/>
            <person name="Hutchinson M.I."/>
            <person name="Powell A.J."/>
            <person name="Barry K."/>
            <person name="Miller A.N."/>
            <person name="Grigoriev I.V."/>
            <person name="Debuchy R."/>
            <person name="Gladieux P."/>
            <person name="Thoren M.H."/>
            <person name="Johannesson H."/>
        </authorList>
    </citation>
    <scope>NUCLEOTIDE SEQUENCE</scope>
    <source>
        <strain evidence="12">CBS 103.79</strain>
    </source>
</reference>
<dbReference type="InterPro" id="IPR051189">
    <property type="entry name" value="Splicing_assoc_domain"/>
</dbReference>
<comment type="caution">
    <text evidence="12">The sequence shown here is derived from an EMBL/GenBank/DDBJ whole genome shotgun (WGS) entry which is preliminary data.</text>
</comment>
<evidence type="ECO:0000256" key="6">
    <source>
        <dbReference type="ARBA" id="ARBA00022664"/>
    </source>
</evidence>
<keyword evidence="8" id="KW-0539">Nucleus</keyword>
<dbReference type="PROSITE" id="PS50174">
    <property type="entry name" value="G_PATCH"/>
    <property type="match status" value="1"/>
</dbReference>
<feature type="domain" description="G-patch" evidence="10">
    <location>
        <begin position="657"/>
        <end position="700"/>
    </location>
</feature>
<evidence type="ECO:0000259" key="10">
    <source>
        <dbReference type="PROSITE" id="PS50174"/>
    </source>
</evidence>
<evidence type="ECO:0000256" key="3">
    <source>
        <dbReference type="ARBA" id="ARBA00010306"/>
    </source>
</evidence>
<evidence type="ECO:0000256" key="4">
    <source>
        <dbReference type="ARBA" id="ARBA00018964"/>
    </source>
</evidence>
<evidence type="ECO:0000313" key="12">
    <source>
        <dbReference type="EMBL" id="KAK3904783.1"/>
    </source>
</evidence>
<dbReference type="Proteomes" id="UP001303889">
    <property type="component" value="Unassembled WGS sequence"/>
</dbReference>
<evidence type="ECO:0000256" key="9">
    <source>
        <dbReference type="SAM" id="MobiDB-lite"/>
    </source>
</evidence>
<protein>
    <recommendedName>
        <fullName evidence="4">Protein SQS1</fullName>
    </recommendedName>
</protein>
<evidence type="ECO:0000256" key="2">
    <source>
        <dbReference type="ARBA" id="ARBA00004496"/>
    </source>
</evidence>
<dbReference type="InterPro" id="IPR000467">
    <property type="entry name" value="G_patch_dom"/>
</dbReference>
<gene>
    <name evidence="12" type="ORF">C8A05DRAFT_13353</name>
</gene>
<evidence type="ECO:0000259" key="11">
    <source>
        <dbReference type="PROSITE" id="PS51061"/>
    </source>
</evidence>
<feature type="region of interest" description="Disordered" evidence="9">
    <location>
        <begin position="86"/>
        <end position="113"/>
    </location>
</feature>
<organism evidence="12 13">
    <name type="scientific">Staphylotrichum tortipilum</name>
    <dbReference type="NCBI Taxonomy" id="2831512"/>
    <lineage>
        <taxon>Eukaryota</taxon>
        <taxon>Fungi</taxon>
        <taxon>Dikarya</taxon>
        <taxon>Ascomycota</taxon>
        <taxon>Pezizomycotina</taxon>
        <taxon>Sordariomycetes</taxon>
        <taxon>Sordariomycetidae</taxon>
        <taxon>Sordariales</taxon>
        <taxon>Chaetomiaceae</taxon>
        <taxon>Staphylotrichum</taxon>
    </lineage>
</organism>
<feature type="compositionally biased region" description="Basic residues" evidence="9">
    <location>
        <begin position="273"/>
        <end position="284"/>
    </location>
</feature>
<dbReference type="GO" id="GO:0006397">
    <property type="term" value="P:mRNA processing"/>
    <property type="evidence" value="ECO:0007669"/>
    <property type="project" value="UniProtKB-KW"/>
</dbReference>
<evidence type="ECO:0000313" key="13">
    <source>
        <dbReference type="Proteomes" id="UP001303889"/>
    </source>
</evidence>
<dbReference type="EMBL" id="MU855383">
    <property type="protein sequence ID" value="KAK3904783.1"/>
    <property type="molecule type" value="Genomic_DNA"/>
</dbReference>
<dbReference type="Pfam" id="PF01585">
    <property type="entry name" value="G-patch"/>
    <property type="match status" value="1"/>
</dbReference>
<feature type="region of interest" description="Disordered" evidence="9">
    <location>
        <begin position="153"/>
        <end position="300"/>
    </location>
</feature>
<dbReference type="CDD" id="cd02646">
    <property type="entry name" value="R3H_G-patch"/>
    <property type="match status" value="1"/>
</dbReference>
<feature type="compositionally biased region" description="Low complexity" evidence="9">
    <location>
        <begin position="220"/>
        <end position="230"/>
    </location>
</feature>
<dbReference type="AlphaFoldDB" id="A0AAN6MQU7"/>
<dbReference type="GO" id="GO:0008380">
    <property type="term" value="P:RNA splicing"/>
    <property type="evidence" value="ECO:0007669"/>
    <property type="project" value="UniProtKB-KW"/>
</dbReference>
<dbReference type="PANTHER" id="PTHR14195">
    <property type="entry name" value="G PATCH DOMAIN CONTAINING PROTEIN 2"/>
    <property type="match status" value="1"/>
</dbReference>
<dbReference type="GO" id="GO:0005634">
    <property type="term" value="C:nucleus"/>
    <property type="evidence" value="ECO:0007669"/>
    <property type="project" value="UniProtKB-SubCell"/>
</dbReference>
<feature type="domain" description="R3H" evidence="11">
    <location>
        <begin position="524"/>
        <end position="586"/>
    </location>
</feature>
<dbReference type="SMART" id="SM00443">
    <property type="entry name" value="G_patch"/>
    <property type="match status" value="1"/>
</dbReference>
<keyword evidence="13" id="KW-1185">Reference proteome</keyword>
<feature type="compositionally biased region" description="Acidic residues" evidence="9">
    <location>
        <begin position="326"/>
        <end position="338"/>
    </location>
</feature>
<dbReference type="GO" id="GO:0003676">
    <property type="term" value="F:nucleic acid binding"/>
    <property type="evidence" value="ECO:0007669"/>
    <property type="project" value="UniProtKB-UniRule"/>
</dbReference>
<proteinExistence type="inferred from homology"/>
<sequence>MPPRRGKWPSPGSKALRGATARARGKPRDFFSSSPGMSTPAEGFSMRDEARNTASHHSSLGWPSGDAKLRQRPVTFVSAGVIDPLKDDQLSEVSSKPDVTEDFSVDVTEPVGDTDKVGNANMLVNESIGLPEFETTIKTAEQEVIVIEPLVQESASRTSDQPSEPQGKASNDLFFFDLAEDQPTVDPSIPPPKIPSPRSSCGGSDSSEEVILFRGRARNSRAAAQRNRFALPDATIAPSKTPVDRRDEIITATSNDPESRGMKSPTQLAGNRSRSKHGGSRVPKHRNEDDEDEILADYIANMAANPEDDFISSLLQSSTTYRDLGGDDDAINLGSEDETSPRGDGLLDAEAAESEGSGSSDGEGDGFAIESGDQDMDADMDDEELARVLAKQEELGMGSDELLLFTSSFAQTGSGKSQRKRPVNSGSGQVHRGSASATQVADAFDNLDLADWSHLTGQTRKRRGKQPPSFNVSDSEMEAALKTAWQRDKERKKDRKLEREALRAEGLLGKNVNPDDLRIKYLSGMKLDDMKLELTSFLLSSEERLDFPPLDKHARKILHEIANKFNIKSQSTGKGDQRRPVLYRTNRTVRYASTRFEDAASHVEQAAVRIHRKYFHRVDVKVPQTESPRTAGGRSGHKALTLREGEIVGASVPELGQDNKGRNMLEKMGWSKGMSLGAADNKGILEPVAQVMKRSKAGLG</sequence>
<dbReference type="PROSITE" id="PS51061">
    <property type="entry name" value="R3H"/>
    <property type="match status" value="1"/>
</dbReference>
<evidence type="ECO:0000256" key="7">
    <source>
        <dbReference type="ARBA" id="ARBA00023187"/>
    </source>
</evidence>
<evidence type="ECO:0000256" key="8">
    <source>
        <dbReference type="ARBA" id="ARBA00023242"/>
    </source>
</evidence>
<feature type="region of interest" description="Disordered" evidence="9">
    <location>
        <begin position="321"/>
        <end position="392"/>
    </location>
</feature>
<comment type="similarity">
    <text evidence="3">Belongs to the SQS1 family.</text>
</comment>
<dbReference type="InterPro" id="IPR036867">
    <property type="entry name" value="R3H_dom_sf"/>
</dbReference>
<evidence type="ECO:0000256" key="5">
    <source>
        <dbReference type="ARBA" id="ARBA00022490"/>
    </source>
</evidence>
<accession>A0AAN6MQU7</accession>
<keyword evidence="7" id="KW-0508">mRNA splicing</keyword>
<dbReference type="GO" id="GO:0005737">
    <property type="term" value="C:cytoplasm"/>
    <property type="evidence" value="ECO:0007669"/>
    <property type="project" value="UniProtKB-SubCell"/>
</dbReference>
<feature type="region of interest" description="Disordered" evidence="9">
    <location>
        <begin position="1"/>
        <end position="68"/>
    </location>
</feature>
<dbReference type="InterPro" id="IPR001374">
    <property type="entry name" value="R3H_dom"/>
</dbReference>
<dbReference type="Pfam" id="PF01424">
    <property type="entry name" value="R3H"/>
    <property type="match status" value="1"/>
</dbReference>